<dbReference type="InterPro" id="IPR011992">
    <property type="entry name" value="EF-hand-dom_pair"/>
</dbReference>
<feature type="domain" description="EF-hand" evidence="3">
    <location>
        <begin position="72"/>
        <end position="102"/>
    </location>
</feature>
<dbReference type="GeneID" id="106151729"/>
<feature type="chain" id="PRO_5010324408" evidence="2">
    <location>
        <begin position="25"/>
        <end position="102"/>
    </location>
</feature>
<reference evidence="5" key="1">
    <citation type="submission" date="2025-08" db="UniProtKB">
        <authorList>
            <consortium name="RefSeq"/>
        </authorList>
    </citation>
    <scope>IDENTIFICATION</scope>
    <source>
        <tissue evidence="5">Gonads</tissue>
    </source>
</reference>
<proteinExistence type="predicted"/>
<evidence type="ECO:0000256" key="1">
    <source>
        <dbReference type="ARBA" id="ARBA00022837"/>
    </source>
</evidence>
<dbReference type="Gene3D" id="1.10.238.10">
    <property type="entry name" value="EF-hand"/>
    <property type="match status" value="1"/>
</dbReference>
<feature type="signal peptide" evidence="2">
    <location>
        <begin position="1"/>
        <end position="24"/>
    </location>
</feature>
<dbReference type="InterPro" id="IPR018247">
    <property type="entry name" value="EF_Hand_1_Ca_BS"/>
</dbReference>
<gene>
    <name evidence="5" type="primary">LOC106151729</name>
</gene>
<dbReference type="GO" id="GO:0005509">
    <property type="term" value="F:calcium ion binding"/>
    <property type="evidence" value="ECO:0007669"/>
    <property type="project" value="InterPro"/>
</dbReference>
<dbReference type="KEGG" id="lak:106151729"/>
<feature type="domain" description="EF-hand" evidence="3">
    <location>
        <begin position="36"/>
        <end position="71"/>
    </location>
</feature>
<name>A0A1S3H3H9_LINAN</name>
<evidence type="ECO:0000256" key="2">
    <source>
        <dbReference type="SAM" id="SignalP"/>
    </source>
</evidence>
<dbReference type="Proteomes" id="UP000085678">
    <property type="component" value="Unplaced"/>
</dbReference>
<dbReference type="RefSeq" id="XP_013380563.1">
    <property type="nucleotide sequence ID" value="XM_013525109.1"/>
</dbReference>
<accession>A0A1S3H3H9</accession>
<keyword evidence="2" id="KW-0732">Signal</keyword>
<keyword evidence="4" id="KW-1185">Reference proteome</keyword>
<dbReference type="InterPro" id="IPR002048">
    <property type="entry name" value="EF_hand_dom"/>
</dbReference>
<dbReference type="Pfam" id="PF13499">
    <property type="entry name" value="EF-hand_7"/>
    <property type="match status" value="1"/>
</dbReference>
<dbReference type="SUPFAM" id="SSF47473">
    <property type="entry name" value="EF-hand"/>
    <property type="match status" value="1"/>
</dbReference>
<dbReference type="InParanoid" id="A0A1S3H3H9"/>
<protein>
    <submittedName>
        <fullName evidence="5">Calmodulin-like protein 4</fullName>
    </submittedName>
</protein>
<dbReference type="OrthoDB" id="26525at2759"/>
<evidence type="ECO:0000313" key="5">
    <source>
        <dbReference type="RefSeq" id="XP_013380563.1"/>
    </source>
</evidence>
<dbReference type="AlphaFoldDB" id="A0A1S3H3H9"/>
<sequence>MTFTTVLVFSIACLTTTTVNEIYADCDANSRYDEEEEYADAKAVFDGVDLNRDNRITKDEFLEAIKERGIDLAQIDVDGEFDKMDENKDGVVEPGEFDHDLQ</sequence>
<organism evidence="4 5">
    <name type="scientific">Lingula anatina</name>
    <name type="common">Brachiopod</name>
    <name type="synonym">Lingula unguis</name>
    <dbReference type="NCBI Taxonomy" id="7574"/>
    <lineage>
        <taxon>Eukaryota</taxon>
        <taxon>Metazoa</taxon>
        <taxon>Spiralia</taxon>
        <taxon>Lophotrochozoa</taxon>
        <taxon>Brachiopoda</taxon>
        <taxon>Linguliformea</taxon>
        <taxon>Lingulata</taxon>
        <taxon>Lingulida</taxon>
        <taxon>Linguloidea</taxon>
        <taxon>Lingulidae</taxon>
        <taxon>Lingula</taxon>
    </lineage>
</organism>
<dbReference type="PROSITE" id="PS00018">
    <property type="entry name" value="EF_HAND_1"/>
    <property type="match status" value="2"/>
</dbReference>
<keyword evidence="1" id="KW-0106">Calcium</keyword>
<dbReference type="PROSITE" id="PS50222">
    <property type="entry name" value="EF_HAND_2"/>
    <property type="match status" value="2"/>
</dbReference>
<evidence type="ECO:0000313" key="4">
    <source>
        <dbReference type="Proteomes" id="UP000085678"/>
    </source>
</evidence>
<evidence type="ECO:0000259" key="3">
    <source>
        <dbReference type="PROSITE" id="PS50222"/>
    </source>
</evidence>